<evidence type="ECO:0000256" key="1">
    <source>
        <dbReference type="ARBA" id="ARBA00022737"/>
    </source>
</evidence>
<evidence type="ECO:0000313" key="4">
    <source>
        <dbReference type="EMBL" id="SLN23492.1"/>
    </source>
</evidence>
<dbReference type="InterPro" id="IPR050498">
    <property type="entry name" value="Ycf3"/>
</dbReference>
<feature type="signal peptide" evidence="3">
    <location>
        <begin position="1"/>
        <end position="26"/>
    </location>
</feature>
<protein>
    <submittedName>
        <fullName evidence="4">Tetratricopeptide repeat protein</fullName>
    </submittedName>
</protein>
<keyword evidence="3" id="KW-0732">Signal</keyword>
<dbReference type="RefSeq" id="WP_085881961.1">
    <property type="nucleotide sequence ID" value="NZ_FWFR01000001.1"/>
</dbReference>
<dbReference type="Proteomes" id="UP000193200">
    <property type="component" value="Unassembled WGS sequence"/>
</dbReference>
<dbReference type="PANTHER" id="PTHR44858:SF1">
    <property type="entry name" value="UDP-N-ACETYLGLUCOSAMINE--PEPTIDE N-ACETYLGLUCOSAMINYLTRANSFERASE SPINDLY-RELATED"/>
    <property type="match status" value="1"/>
</dbReference>
<dbReference type="OrthoDB" id="8480494at2"/>
<keyword evidence="1" id="KW-0677">Repeat</keyword>
<accession>A0A1Y5RRE6</accession>
<organism evidence="4 5">
    <name type="scientific">Oceanibacterium hippocampi</name>
    <dbReference type="NCBI Taxonomy" id="745714"/>
    <lineage>
        <taxon>Bacteria</taxon>
        <taxon>Pseudomonadati</taxon>
        <taxon>Pseudomonadota</taxon>
        <taxon>Alphaproteobacteria</taxon>
        <taxon>Sneathiellales</taxon>
        <taxon>Sneathiellaceae</taxon>
        <taxon>Oceanibacterium</taxon>
    </lineage>
</organism>
<keyword evidence="2" id="KW-0802">TPR repeat</keyword>
<gene>
    <name evidence="4" type="ORF">OCH7691_00640</name>
</gene>
<evidence type="ECO:0000313" key="5">
    <source>
        <dbReference type="Proteomes" id="UP000193200"/>
    </source>
</evidence>
<dbReference type="PANTHER" id="PTHR44858">
    <property type="entry name" value="TETRATRICOPEPTIDE REPEAT PROTEIN 6"/>
    <property type="match status" value="1"/>
</dbReference>
<reference evidence="4 5" key="1">
    <citation type="submission" date="2017-03" db="EMBL/GenBank/DDBJ databases">
        <authorList>
            <person name="Afonso C.L."/>
            <person name="Miller P.J."/>
            <person name="Scott M.A."/>
            <person name="Spackman E."/>
            <person name="Goraichik I."/>
            <person name="Dimitrov K.M."/>
            <person name="Suarez D.L."/>
            <person name="Swayne D.E."/>
        </authorList>
    </citation>
    <scope>NUCLEOTIDE SEQUENCE [LARGE SCALE GENOMIC DNA]</scope>
    <source>
        <strain evidence="4 5">CECT 7691</strain>
    </source>
</reference>
<evidence type="ECO:0000256" key="3">
    <source>
        <dbReference type="SAM" id="SignalP"/>
    </source>
</evidence>
<dbReference type="Gene3D" id="1.25.40.10">
    <property type="entry name" value="Tetratricopeptide repeat domain"/>
    <property type="match status" value="2"/>
</dbReference>
<feature type="chain" id="PRO_5012644639" evidence="3">
    <location>
        <begin position="27"/>
        <end position="255"/>
    </location>
</feature>
<dbReference type="SUPFAM" id="SSF48452">
    <property type="entry name" value="TPR-like"/>
    <property type="match status" value="1"/>
</dbReference>
<name>A0A1Y5RRE6_9PROT</name>
<dbReference type="InterPro" id="IPR019734">
    <property type="entry name" value="TPR_rpt"/>
</dbReference>
<dbReference type="InterPro" id="IPR011990">
    <property type="entry name" value="TPR-like_helical_dom_sf"/>
</dbReference>
<dbReference type="AlphaFoldDB" id="A0A1Y5RRE6"/>
<sequence length="255" mass="27134">MPRKHRPGAAIAIAALAVTAALPVQAEVDDSAHQYAACINLTQRDPENAFESALAWHDEGGGTPADHCAAMALVALGEYGEAATRLEALADEMVRSNPDLVAQTLAQAANAWMLADASGRAEAVLTAALERAPEDPELLIDRARARAELGILDEAVSDLDLVLSLDPTRADALAFRAAARRHLGQTELALEDVETALVINPGSVDALLERGILRRMEGDRDGARHDWMTIIEIAANTPASDLARANIEQMDVRAD</sequence>
<dbReference type="InParanoid" id="A0A1Y5RRE6"/>
<dbReference type="EMBL" id="FWFR01000001">
    <property type="protein sequence ID" value="SLN23492.1"/>
    <property type="molecule type" value="Genomic_DNA"/>
</dbReference>
<evidence type="ECO:0000256" key="2">
    <source>
        <dbReference type="ARBA" id="ARBA00022803"/>
    </source>
</evidence>
<proteinExistence type="predicted"/>
<dbReference type="SMART" id="SM00028">
    <property type="entry name" value="TPR"/>
    <property type="match status" value="4"/>
</dbReference>
<keyword evidence="5" id="KW-1185">Reference proteome</keyword>